<dbReference type="KEGG" id="aaf:AURANDRAFT_71485"/>
<protein>
    <recommendedName>
        <fullName evidence="1">Cyclin N-terminal domain-containing protein</fullName>
    </recommendedName>
</protein>
<organism evidence="3">
    <name type="scientific">Aureococcus anophagefferens</name>
    <name type="common">Harmful bloom alga</name>
    <dbReference type="NCBI Taxonomy" id="44056"/>
    <lineage>
        <taxon>Eukaryota</taxon>
        <taxon>Sar</taxon>
        <taxon>Stramenopiles</taxon>
        <taxon>Ochrophyta</taxon>
        <taxon>Pelagophyceae</taxon>
        <taxon>Pelagomonadales</taxon>
        <taxon>Pelagomonadaceae</taxon>
        <taxon>Aureococcus</taxon>
    </lineage>
</organism>
<name>F0Y7G0_AURAN</name>
<evidence type="ECO:0000313" key="2">
    <source>
        <dbReference type="EMBL" id="EGB09185.1"/>
    </source>
</evidence>
<reference evidence="2 3" key="1">
    <citation type="journal article" date="2011" name="Proc. Natl. Acad. Sci. U.S.A.">
        <title>Niche of harmful alga Aureococcus anophagefferens revealed through ecogenomics.</title>
        <authorList>
            <person name="Gobler C.J."/>
            <person name="Berry D.L."/>
            <person name="Dyhrman S.T."/>
            <person name="Wilhelm S.W."/>
            <person name="Salamov A."/>
            <person name="Lobanov A.V."/>
            <person name="Zhang Y."/>
            <person name="Collier J.L."/>
            <person name="Wurch L.L."/>
            <person name="Kustka A.B."/>
            <person name="Dill B.D."/>
            <person name="Shah M."/>
            <person name="VerBerkmoes N.C."/>
            <person name="Kuo A."/>
            <person name="Terry A."/>
            <person name="Pangilinan J."/>
            <person name="Lindquist E.A."/>
            <person name="Lucas S."/>
            <person name="Paulsen I.T."/>
            <person name="Hattenrath-Lehmann T.K."/>
            <person name="Talmage S.C."/>
            <person name="Walker E.A."/>
            <person name="Koch F."/>
            <person name="Burson A.M."/>
            <person name="Marcoval M.A."/>
            <person name="Tang Y.Z."/>
            <person name="Lecleir G.R."/>
            <person name="Coyne K.J."/>
            <person name="Berg G.M."/>
            <person name="Bertrand E.M."/>
            <person name="Saito M.A."/>
            <person name="Gladyshev V.N."/>
            <person name="Grigoriev I.V."/>
        </authorList>
    </citation>
    <scope>NUCLEOTIDE SEQUENCE [LARGE SCALE GENOMIC DNA]</scope>
    <source>
        <strain evidence="3">CCMP 1984</strain>
    </source>
</reference>
<keyword evidence="3" id="KW-1185">Reference proteome</keyword>
<dbReference type="Gene3D" id="1.25.40.10">
    <property type="entry name" value="Tetratricopeptide repeat domain"/>
    <property type="match status" value="1"/>
</dbReference>
<gene>
    <name evidence="2" type="ORF">AURANDRAFT_71485</name>
</gene>
<dbReference type="InParanoid" id="F0Y7G0"/>
<dbReference type="InterPro" id="IPR006671">
    <property type="entry name" value="Cyclin_N"/>
</dbReference>
<evidence type="ECO:0000259" key="1">
    <source>
        <dbReference type="Pfam" id="PF00134"/>
    </source>
</evidence>
<dbReference type="InterPro" id="IPR011990">
    <property type="entry name" value="TPR-like_helical_dom_sf"/>
</dbReference>
<sequence>MQQYTAALLKYAEQTWKIEKKTKEGRADYATVARRSLPDDEALAKVHVNRVAVLLKIIAKNDGDAHPLPPPAESRLPAFSAAKPLDPYKLVQKCFPSKYDRLELLRCALQDAERAVALHGKSAKTRFRRAQVLRLCGRATEAHRELSAAFPLAPEDHVLCLELASMNADFHVAYEQILETKQGIRRGQHALRCLFGRKFEEMKNVDLSQSKHGDFMRVWAMSYRSGQREAHIWSVLKKVMVAAEQSAIPRLREKFPDCAARKADELTEELHQLIATIGSVEFLFPGCFVEGDWMPNLFFCFMWNDTDRADWEVKKGKKEKIKQKEERLAPGTFGKRLFEKVLNRDKTVLFDFDVDDEFQRPLIRVATRLFRYQVVLSFCVELIKEVVGEAGHEPVNAREELIKEWKQRGLYVERAEYNYKPPPKQMRRGSTPPSPARSAAGSLADALMVEEVYDDDGPSNLGHPLFDLMHQDFFLPTLYGLMGLREYKSWANYAMSCYGFSSFMPFVQDLRSKVVLAQEMERNAARAFVQTMSAVTTQPSFRVPRLQTEAIGWMRMTESTSLCTSRHAFMYVFCSSFHESVLLLPSFTSPKRDAVSASMSWIHELRTYLAKVAMLAHGRREVLNGGQPTKSIGNMADIVQQFGMSNSTCILGTIYFERFLRTLKNSHFLLVDSKWFPVFMCCMLLAAKVTEDSTHGLNWKLAEMLAKYEDIDSDSVLQMLNHLESLILETIDYNMSVPDDLKVEFEKQPAKVVHWLLAFLVYCGASEKELAEGSKPHLAYIRSVHRVPFMKDFLDRSVQFLNSQNDLGTMDMHGVFENLRFSFESIGWVSAKHVAHYAWIFFVIFGATRVIFRIIYGYGCASNWACGMRMENTTVCILVAGASINALCTKRLVSDIDSLRAWLVAATDISEMYTEGGKGGLVIEETEFVPRWETQVTESITPFVDALRSRTLSAAESLKNSAKKRPSQTKATFVASLKETLFPFL</sequence>
<accession>F0Y7G0</accession>
<dbReference type="EMBL" id="GL833126">
    <property type="protein sequence ID" value="EGB09185.1"/>
    <property type="molecule type" value="Genomic_DNA"/>
</dbReference>
<dbReference type="Proteomes" id="UP000002729">
    <property type="component" value="Unassembled WGS sequence"/>
</dbReference>
<dbReference type="SUPFAM" id="SSF48452">
    <property type="entry name" value="TPR-like"/>
    <property type="match status" value="1"/>
</dbReference>
<dbReference type="Gene3D" id="1.10.472.10">
    <property type="entry name" value="Cyclin-like"/>
    <property type="match status" value="1"/>
</dbReference>
<dbReference type="AlphaFoldDB" id="F0Y7G0"/>
<feature type="domain" description="Cyclin N-terminal" evidence="1">
    <location>
        <begin position="635"/>
        <end position="736"/>
    </location>
</feature>
<dbReference type="InterPro" id="IPR036915">
    <property type="entry name" value="Cyclin-like_sf"/>
</dbReference>
<dbReference type="GeneID" id="20228247"/>
<dbReference type="RefSeq" id="XP_009036296.1">
    <property type="nucleotide sequence ID" value="XM_009038048.1"/>
</dbReference>
<proteinExistence type="predicted"/>
<dbReference type="Pfam" id="PF00134">
    <property type="entry name" value="Cyclin_N"/>
    <property type="match status" value="1"/>
</dbReference>
<dbReference type="SUPFAM" id="SSF47954">
    <property type="entry name" value="Cyclin-like"/>
    <property type="match status" value="1"/>
</dbReference>
<evidence type="ECO:0000313" key="3">
    <source>
        <dbReference type="Proteomes" id="UP000002729"/>
    </source>
</evidence>